<dbReference type="EMBL" id="ACIJ02000028">
    <property type="protein sequence ID" value="EEX70517.1"/>
    <property type="molecule type" value="Genomic_DNA"/>
</dbReference>
<reference evidence="2" key="1">
    <citation type="submission" date="2009-09" db="EMBL/GenBank/DDBJ databases">
        <authorList>
            <person name="Weinstock G."/>
            <person name="Sodergren E."/>
            <person name="Clifton S."/>
            <person name="Fulton L."/>
            <person name="Fulton B."/>
            <person name="Courtney L."/>
            <person name="Fronick C."/>
            <person name="Harrison M."/>
            <person name="Strong C."/>
            <person name="Farmer C."/>
            <person name="Delahaunty K."/>
            <person name="Markovic C."/>
            <person name="Hall O."/>
            <person name="Minx P."/>
            <person name="Tomlinson C."/>
            <person name="Mitreva M."/>
            <person name="Nelson J."/>
            <person name="Hou S."/>
            <person name="Wollam A."/>
            <person name="Pepin K.H."/>
            <person name="Johnson M."/>
            <person name="Bhonagiri V."/>
            <person name="Nash W.E."/>
            <person name="Warren W."/>
            <person name="Chinwalla A."/>
            <person name="Mardis E.R."/>
            <person name="Wilson R.K."/>
        </authorList>
    </citation>
    <scope>NUCLEOTIDE SEQUENCE [LARGE SCALE GENOMIC DNA]</scope>
    <source>
        <strain evidence="2">ATCC 51259</strain>
    </source>
</reference>
<dbReference type="GeneID" id="85198172"/>
<keyword evidence="3" id="KW-1185">Reference proteome</keyword>
<protein>
    <submittedName>
        <fullName evidence="2">Uncharacterized protein</fullName>
    </submittedName>
</protein>
<name>C9LJZ5_9BACT</name>
<keyword evidence="1" id="KW-1133">Transmembrane helix</keyword>
<dbReference type="STRING" id="626522.GCWU000325_02559"/>
<evidence type="ECO:0000313" key="2">
    <source>
        <dbReference type="EMBL" id="EEX70517.1"/>
    </source>
</evidence>
<dbReference type="RefSeq" id="WP_006256377.1">
    <property type="nucleotide sequence ID" value="NZ_GG700643.1"/>
</dbReference>
<dbReference type="eggNOG" id="ENOG50349R3">
    <property type="taxonomic scope" value="Bacteria"/>
</dbReference>
<dbReference type="AlphaFoldDB" id="C9LJZ5"/>
<proteinExistence type="predicted"/>
<organism evidence="2 3">
    <name type="scientific">Alloprevotella tannerae ATCC 51259</name>
    <dbReference type="NCBI Taxonomy" id="626522"/>
    <lineage>
        <taxon>Bacteria</taxon>
        <taxon>Pseudomonadati</taxon>
        <taxon>Bacteroidota</taxon>
        <taxon>Bacteroidia</taxon>
        <taxon>Bacteroidales</taxon>
        <taxon>Prevotellaceae</taxon>
        <taxon>Alloprevotella</taxon>
    </lineage>
</organism>
<evidence type="ECO:0000256" key="1">
    <source>
        <dbReference type="SAM" id="Phobius"/>
    </source>
</evidence>
<dbReference type="Proteomes" id="UP000003460">
    <property type="component" value="Unassembled WGS sequence"/>
</dbReference>
<feature type="transmembrane region" description="Helical" evidence="1">
    <location>
        <begin position="42"/>
        <end position="65"/>
    </location>
</feature>
<sequence length="91" mass="10523">MLKDSLQKDAITIIALKSAETGWNISTLDKEYVMIDECKAPLYAFLFFINGSVYIIYITPSFQILDNEMRSVIDRKDLYESILMSLLKSFK</sequence>
<comment type="caution">
    <text evidence="2">The sequence shown here is derived from an EMBL/GenBank/DDBJ whole genome shotgun (WGS) entry which is preliminary data.</text>
</comment>
<accession>C9LJZ5</accession>
<keyword evidence="1" id="KW-0472">Membrane</keyword>
<evidence type="ECO:0000313" key="3">
    <source>
        <dbReference type="Proteomes" id="UP000003460"/>
    </source>
</evidence>
<gene>
    <name evidence="2" type="ORF">GCWU000325_02559</name>
</gene>
<dbReference type="HOGENOM" id="CLU_2424503_0_0_10"/>
<keyword evidence="1" id="KW-0812">Transmembrane</keyword>